<dbReference type="RefSeq" id="WP_166779721.1">
    <property type="nucleotide sequence ID" value="NZ_JAAOYO010000002.1"/>
</dbReference>
<dbReference type="Proteomes" id="UP001318300">
    <property type="component" value="Unassembled WGS sequence"/>
</dbReference>
<feature type="transmembrane region" description="Helical" evidence="1">
    <location>
        <begin position="78"/>
        <end position="97"/>
    </location>
</feature>
<comment type="caution">
    <text evidence="2">The sequence shown here is derived from an EMBL/GenBank/DDBJ whole genome shotgun (WGS) entry which is preliminary data.</text>
</comment>
<dbReference type="Pfam" id="PF20315">
    <property type="entry name" value="DUF6611"/>
    <property type="match status" value="1"/>
</dbReference>
<feature type="transmembrane region" description="Helical" evidence="1">
    <location>
        <begin position="53"/>
        <end position="72"/>
    </location>
</feature>
<keyword evidence="1" id="KW-0812">Transmembrane</keyword>
<dbReference type="EMBL" id="JAAOYO010000002">
    <property type="protein sequence ID" value="NII40619.1"/>
    <property type="molecule type" value="Genomic_DNA"/>
</dbReference>
<name>A0ABX0T6B2_9MICO</name>
<gene>
    <name evidence="2" type="ORF">E9228_001255</name>
</gene>
<keyword evidence="1" id="KW-0472">Membrane</keyword>
<accession>A0ABX0T6B2</accession>
<evidence type="ECO:0000313" key="2">
    <source>
        <dbReference type="EMBL" id="NII40619.1"/>
    </source>
</evidence>
<sequence>MTAVDGVRTRIVDGPHRWGRLDVRPVGRTMWETRTLVVYPPGTDRHERSLLRVAHAWPLAGLVVAGAVTVAWTAAPVLGAAVGFALYALGFLVLRSATRRLRPLVRSLTVTTFHGSGRPEVHGQVHLFAVSLDALSAFEDAMRAGRVDAVAFEAAWGHVWNALPAR</sequence>
<reference evidence="2 3" key="1">
    <citation type="submission" date="2020-03" db="EMBL/GenBank/DDBJ databases">
        <title>Above-ground endophytic microbial communities from plants in different locations in the United States.</title>
        <authorList>
            <person name="Frank C."/>
        </authorList>
    </citation>
    <scope>NUCLEOTIDE SEQUENCE [LARGE SCALE GENOMIC DNA]</scope>
    <source>
        <strain evidence="2 3">WW7</strain>
    </source>
</reference>
<keyword evidence="1" id="KW-1133">Transmembrane helix</keyword>
<evidence type="ECO:0000256" key="1">
    <source>
        <dbReference type="SAM" id="Phobius"/>
    </source>
</evidence>
<proteinExistence type="predicted"/>
<dbReference type="InterPro" id="IPR046719">
    <property type="entry name" value="DUF6611"/>
</dbReference>
<keyword evidence="3" id="KW-1185">Reference proteome</keyword>
<evidence type="ECO:0000313" key="3">
    <source>
        <dbReference type="Proteomes" id="UP001318300"/>
    </source>
</evidence>
<organism evidence="2 3">
    <name type="scientific">Curtobacterium salicis</name>
    <dbReference type="NCBI Taxonomy" id="1779862"/>
    <lineage>
        <taxon>Bacteria</taxon>
        <taxon>Bacillati</taxon>
        <taxon>Actinomycetota</taxon>
        <taxon>Actinomycetes</taxon>
        <taxon>Micrococcales</taxon>
        <taxon>Microbacteriaceae</taxon>
        <taxon>Curtobacterium</taxon>
    </lineage>
</organism>
<protein>
    <submittedName>
        <fullName evidence="2">Uncharacterized protein</fullName>
    </submittedName>
</protein>